<accession>A0A1G8IQG1</accession>
<proteinExistence type="predicted"/>
<dbReference type="EMBL" id="FNED01000002">
    <property type="protein sequence ID" value="SDI20740.1"/>
    <property type="molecule type" value="Genomic_DNA"/>
</dbReference>
<protein>
    <submittedName>
        <fullName evidence="1">Uncharacterized protein</fullName>
    </submittedName>
</protein>
<gene>
    <name evidence="1" type="ORF">SAMN04487909_102116</name>
</gene>
<dbReference type="RefSeq" id="WP_052811725.1">
    <property type="nucleotide sequence ID" value="NZ_BJOA01000013.1"/>
</dbReference>
<dbReference type="GeneID" id="42306300"/>
<name>A0A1G8IQG1_ANEMI</name>
<sequence>MEFAVAIQSLRDMKLTEKPWKPFDYQNEIEAQTQTVFFEAWETVYGEKRRPDRLYFGSEFCQYRLISSAAVLKVLEYSQRNGLAFTFVTPYVHNAKFHALTTILTELQQEAVRVGEEVEVVVNDWGVYYHIRKQFPILRPVIGRLLNKVIRDPRIADYYDNEDAPPRAVNVMKGSGLVSEWFGRFLEAVDTVRLEFDEVIQGFGQEMESHALSFHYPFGCVASGSACMVGFMDSDKKDKFRGDPDCKQQCQRYTFELKNKQFTDMTHRIFQKGNTAFYAHNRTLIETGLRRLMQAGTARVVYSPRLPV</sequence>
<organism evidence="1 2">
    <name type="scientific">Aneurinibacillus migulanus</name>
    <name type="common">Bacillus migulanus</name>
    <dbReference type="NCBI Taxonomy" id="47500"/>
    <lineage>
        <taxon>Bacteria</taxon>
        <taxon>Bacillati</taxon>
        <taxon>Bacillota</taxon>
        <taxon>Bacilli</taxon>
        <taxon>Bacillales</taxon>
        <taxon>Paenibacillaceae</taxon>
        <taxon>Aneurinibacillus group</taxon>
        <taxon>Aneurinibacillus</taxon>
    </lineage>
</organism>
<reference evidence="1 2" key="1">
    <citation type="submission" date="2016-10" db="EMBL/GenBank/DDBJ databases">
        <authorList>
            <person name="de Groot N.N."/>
        </authorList>
    </citation>
    <scope>NUCLEOTIDE SEQUENCE [LARGE SCALE GENOMIC DNA]</scope>
    <source>
        <strain evidence="1 2">DSM 2895</strain>
    </source>
</reference>
<evidence type="ECO:0000313" key="2">
    <source>
        <dbReference type="Proteomes" id="UP000182836"/>
    </source>
</evidence>
<dbReference type="OrthoDB" id="3176754at2"/>
<dbReference type="AlphaFoldDB" id="A0A1G8IQG1"/>
<evidence type="ECO:0000313" key="1">
    <source>
        <dbReference type="EMBL" id="SDI20740.1"/>
    </source>
</evidence>
<dbReference type="Proteomes" id="UP000182836">
    <property type="component" value="Unassembled WGS sequence"/>
</dbReference>